<dbReference type="Pfam" id="PF03352">
    <property type="entry name" value="Adenine_glyco"/>
    <property type="match status" value="1"/>
</dbReference>
<protein>
    <submittedName>
        <fullName evidence="1">Probable GMP synthase [glutamine-hydrolyzing]</fullName>
    </submittedName>
</protein>
<evidence type="ECO:0000313" key="2">
    <source>
        <dbReference type="Proteomes" id="UP001174909"/>
    </source>
</evidence>
<reference evidence="1" key="1">
    <citation type="submission" date="2023-03" db="EMBL/GenBank/DDBJ databases">
        <authorList>
            <person name="Steffen K."/>
            <person name="Cardenas P."/>
        </authorList>
    </citation>
    <scope>NUCLEOTIDE SEQUENCE</scope>
</reference>
<dbReference type="EMBL" id="CASHTH010003003">
    <property type="protein sequence ID" value="CAI8038660.1"/>
    <property type="molecule type" value="Genomic_DNA"/>
</dbReference>
<name>A0AA35SYW5_GEOBA</name>
<dbReference type="SUPFAM" id="SSF48150">
    <property type="entry name" value="DNA-glycosylase"/>
    <property type="match status" value="1"/>
</dbReference>
<dbReference type="PANTHER" id="PTHR30037">
    <property type="entry name" value="DNA-3-METHYLADENINE GLYCOSYLASE 1"/>
    <property type="match status" value="1"/>
</dbReference>
<dbReference type="Gene3D" id="1.10.340.30">
    <property type="entry name" value="Hypothetical protein, domain 2"/>
    <property type="match status" value="1"/>
</dbReference>
<accession>A0AA35SYW5</accession>
<proteinExistence type="predicted"/>
<dbReference type="GO" id="GO:0008725">
    <property type="term" value="F:DNA-3-methyladenine glycosylase activity"/>
    <property type="evidence" value="ECO:0007669"/>
    <property type="project" value="InterPro"/>
</dbReference>
<evidence type="ECO:0000313" key="1">
    <source>
        <dbReference type="EMBL" id="CAI8038660.1"/>
    </source>
</evidence>
<dbReference type="InterPro" id="IPR052891">
    <property type="entry name" value="DNA-3mA_glycosylase"/>
</dbReference>
<dbReference type="InterPro" id="IPR011257">
    <property type="entry name" value="DNA_glycosylase"/>
</dbReference>
<dbReference type="InterPro" id="IPR005019">
    <property type="entry name" value="Adenine_glyco"/>
</dbReference>
<keyword evidence="2" id="KW-1185">Reference proteome</keyword>
<dbReference type="GO" id="GO:0006284">
    <property type="term" value="P:base-excision repair"/>
    <property type="evidence" value="ECO:0007669"/>
    <property type="project" value="InterPro"/>
</dbReference>
<comment type="caution">
    <text evidence="1">The sequence shown here is derived from an EMBL/GenBank/DDBJ whole genome shotgun (WGS) entry which is preliminary data.</text>
</comment>
<sequence length="157" mass="17867">MATHQERQYPDAPEQIVPTSLNDYLEVMTKAVFQSGMSWKVVNTKWPGFQAGFQGFDVAAVAAMDESAIDTLAADTAIIRNRRKIVATVHNAQRLIDLEEEHGGDIRNYLRSQGEFESLIKDVRKQFKYMGDVGTYYWLYVLGEDVPGWDEFCSRGH</sequence>
<dbReference type="PANTHER" id="PTHR30037:SF3">
    <property type="entry name" value="BLR0857 PROTEIN"/>
    <property type="match status" value="1"/>
</dbReference>
<gene>
    <name evidence="1" type="ORF">GBAR_LOCUS21558</name>
</gene>
<organism evidence="1 2">
    <name type="scientific">Geodia barretti</name>
    <name type="common">Barrett's horny sponge</name>
    <dbReference type="NCBI Taxonomy" id="519541"/>
    <lineage>
        <taxon>Eukaryota</taxon>
        <taxon>Metazoa</taxon>
        <taxon>Porifera</taxon>
        <taxon>Demospongiae</taxon>
        <taxon>Heteroscleromorpha</taxon>
        <taxon>Tetractinellida</taxon>
        <taxon>Astrophorina</taxon>
        <taxon>Geodiidae</taxon>
        <taxon>Geodia</taxon>
    </lineage>
</organism>
<dbReference type="AlphaFoldDB" id="A0AA35SYW5"/>
<dbReference type="Proteomes" id="UP001174909">
    <property type="component" value="Unassembled WGS sequence"/>
</dbReference>